<name>A0AAN0M9F1_9RHOB</name>
<dbReference type="InterPro" id="IPR016032">
    <property type="entry name" value="Sig_transdc_resp-reg_C-effctor"/>
</dbReference>
<keyword evidence="3" id="KW-1133">Transmembrane helix</keyword>
<dbReference type="SMART" id="SM00862">
    <property type="entry name" value="Trans_reg_C"/>
    <property type="match status" value="1"/>
</dbReference>
<dbReference type="CDD" id="cd00383">
    <property type="entry name" value="trans_reg_C"/>
    <property type="match status" value="1"/>
</dbReference>
<sequence length="134" mass="14315">MDEIDTKSDEIIHLGDFWASLKTKELQSGNGEIVPLRSQSTGGLALLAATPGQLVAKETLIEIVWADTFVTDDSLVQCIGDIRKALGDTDRKIVETVPKKGYRLNAPNGGVARRGSLAVVLGWLAVAIVFVVVA</sequence>
<feature type="domain" description="OmpR/PhoB-type" evidence="4">
    <location>
        <begin position="9"/>
        <end position="106"/>
    </location>
</feature>
<evidence type="ECO:0000259" key="4">
    <source>
        <dbReference type="PROSITE" id="PS51755"/>
    </source>
</evidence>
<protein>
    <submittedName>
        <fullName evidence="5">Transcriptional regulator</fullName>
    </submittedName>
</protein>
<keyword evidence="1 2" id="KW-0238">DNA-binding</keyword>
<dbReference type="GO" id="GO:0003677">
    <property type="term" value="F:DNA binding"/>
    <property type="evidence" value="ECO:0007669"/>
    <property type="project" value="UniProtKB-UniRule"/>
</dbReference>
<dbReference type="AlphaFoldDB" id="A0AAN0M9F1"/>
<evidence type="ECO:0000256" key="3">
    <source>
        <dbReference type="SAM" id="Phobius"/>
    </source>
</evidence>
<dbReference type="Pfam" id="PF00486">
    <property type="entry name" value="Trans_reg_C"/>
    <property type="match status" value="1"/>
</dbReference>
<keyword evidence="3" id="KW-0812">Transmembrane</keyword>
<proteinExistence type="predicted"/>
<dbReference type="GO" id="GO:0006355">
    <property type="term" value="P:regulation of DNA-templated transcription"/>
    <property type="evidence" value="ECO:0007669"/>
    <property type="project" value="InterPro"/>
</dbReference>
<evidence type="ECO:0000256" key="2">
    <source>
        <dbReference type="PROSITE-ProRule" id="PRU01091"/>
    </source>
</evidence>
<evidence type="ECO:0000256" key="1">
    <source>
        <dbReference type="ARBA" id="ARBA00023125"/>
    </source>
</evidence>
<dbReference type="Gene3D" id="1.10.10.10">
    <property type="entry name" value="Winged helix-like DNA-binding domain superfamily/Winged helix DNA-binding domain"/>
    <property type="match status" value="1"/>
</dbReference>
<dbReference type="InterPro" id="IPR001867">
    <property type="entry name" value="OmpR/PhoB-type_DNA-bd"/>
</dbReference>
<dbReference type="PROSITE" id="PS51755">
    <property type="entry name" value="OMPR_PHOB"/>
    <property type="match status" value="1"/>
</dbReference>
<dbReference type="SUPFAM" id="SSF46894">
    <property type="entry name" value="C-terminal effector domain of the bipartite response regulators"/>
    <property type="match status" value="1"/>
</dbReference>
<organism evidence="5 6">
    <name type="scientific">Yoonia rhodophyticola</name>
    <dbReference type="NCBI Taxonomy" id="3137370"/>
    <lineage>
        <taxon>Bacteria</taxon>
        <taxon>Pseudomonadati</taxon>
        <taxon>Pseudomonadota</taxon>
        <taxon>Alphaproteobacteria</taxon>
        <taxon>Rhodobacterales</taxon>
        <taxon>Paracoccaceae</taxon>
        <taxon>Yoonia</taxon>
    </lineage>
</organism>
<keyword evidence="3" id="KW-0472">Membrane</keyword>
<accession>A0AAN0M9F1</accession>
<keyword evidence="6" id="KW-1185">Reference proteome</keyword>
<gene>
    <name evidence="5" type="ORF">AABB31_19515</name>
</gene>
<dbReference type="RefSeq" id="WP_373635242.1">
    <property type="nucleotide sequence ID" value="NZ_CP151767.2"/>
</dbReference>
<dbReference type="InterPro" id="IPR036388">
    <property type="entry name" value="WH-like_DNA-bd_sf"/>
</dbReference>
<dbReference type="GO" id="GO:0000160">
    <property type="term" value="P:phosphorelay signal transduction system"/>
    <property type="evidence" value="ECO:0007669"/>
    <property type="project" value="InterPro"/>
</dbReference>
<reference evidence="6" key="1">
    <citation type="submission" date="2024-04" db="EMBL/GenBank/DDBJ databases">
        <title>Phylogenomic analyses of a clade within the roseobacter group suggest taxonomic reassignments of species of the genera Aestuariivita, Citreicella, Loktanella, Nautella, Pelagibaca, Ruegeria, Thalassobius, Thiobacimonas and Tropicibacter, and the proposal o.</title>
        <authorList>
            <person name="Jeon C.O."/>
        </authorList>
    </citation>
    <scope>NUCLEOTIDE SEQUENCE [LARGE SCALE GENOMIC DNA]</scope>
    <source>
        <strain evidence="6">SS1-5</strain>
    </source>
</reference>
<reference evidence="5 6" key="2">
    <citation type="submission" date="2024-08" db="EMBL/GenBank/DDBJ databases">
        <title>Phylogenomic analyses of a clade within the roseobacter group suggest taxonomic reassignments of species of the genera Aestuariivita, Citreicella, Loktanella, Nautella, Pelagibaca, Ruegeria, Thalassobius, Thiobacimonas and Tropicibacter, and the proposal o.</title>
        <authorList>
            <person name="Jeon C.O."/>
        </authorList>
    </citation>
    <scope>NUCLEOTIDE SEQUENCE [LARGE SCALE GENOMIC DNA]</scope>
    <source>
        <strain evidence="5 6">SS1-5</strain>
    </source>
</reference>
<evidence type="ECO:0000313" key="6">
    <source>
        <dbReference type="Proteomes" id="UP001470809"/>
    </source>
</evidence>
<evidence type="ECO:0000313" key="5">
    <source>
        <dbReference type="EMBL" id="WZU67120.2"/>
    </source>
</evidence>
<dbReference type="KEGG" id="yrh:AABB31_19515"/>
<feature type="DNA-binding region" description="OmpR/PhoB-type" evidence="2">
    <location>
        <begin position="9"/>
        <end position="106"/>
    </location>
</feature>
<feature type="transmembrane region" description="Helical" evidence="3">
    <location>
        <begin position="115"/>
        <end position="133"/>
    </location>
</feature>
<dbReference type="Proteomes" id="UP001470809">
    <property type="component" value="Chromosome"/>
</dbReference>
<dbReference type="EMBL" id="CP151767">
    <property type="protein sequence ID" value="WZU67120.2"/>
    <property type="molecule type" value="Genomic_DNA"/>
</dbReference>